<protein>
    <recommendedName>
        <fullName evidence="2">F-box domain-containing protein</fullName>
    </recommendedName>
</protein>
<reference evidence="3 4" key="1">
    <citation type="journal article" date="2011" name="Nat. Biotechnol.">
        <title>Comparative genomic analysis of the thermophilic biomass-degrading fungi Myceliophthora thermophila and Thielavia terrestris.</title>
        <authorList>
            <person name="Berka R.M."/>
            <person name="Grigoriev I.V."/>
            <person name="Otillar R."/>
            <person name="Salamov A."/>
            <person name="Grimwood J."/>
            <person name="Reid I."/>
            <person name="Ishmael N."/>
            <person name="John T."/>
            <person name="Darmond C."/>
            <person name="Moisan M.-C."/>
            <person name="Henrissat B."/>
            <person name="Coutinho P.M."/>
            <person name="Lombard V."/>
            <person name="Natvig D.O."/>
            <person name="Lindquist E."/>
            <person name="Schmutz J."/>
            <person name="Lucas S."/>
            <person name="Harris P."/>
            <person name="Powlowski J."/>
            <person name="Bellemare A."/>
            <person name="Taylor D."/>
            <person name="Butler G."/>
            <person name="de Vries R.P."/>
            <person name="Allijn I.E."/>
            <person name="van den Brink J."/>
            <person name="Ushinsky S."/>
            <person name="Storms R."/>
            <person name="Powell A.J."/>
            <person name="Paulsen I.T."/>
            <person name="Elbourne L.D.H."/>
            <person name="Baker S.E."/>
            <person name="Magnuson J."/>
            <person name="LaBoissiere S."/>
            <person name="Clutterbuck A.J."/>
            <person name="Martinez D."/>
            <person name="Wogulis M."/>
            <person name="de Leon A.L."/>
            <person name="Rey M.W."/>
            <person name="Tsang A."/>
        </authorList>
    </citation>
    <scope>NUCLEOTIDE SEQUENCE [LARGE SCALE GENOMIC DNA]</scope>
    <source>
        <strain evidence="4">ATCC 42464 / BCRC 31852 / DSM 1799</strain>
    </source>
</reference>
<dbReference type="RefSeq" id="XP_003660370.1">
    <property type="nucleotide sequence ID" value="XM_003660322.1"/>
</dbReference>
<feature type="region of interest" description="Disordered" evidence="1">
    <location>
        <begin position="990"/>
        <end position="1022"/>
    </location>
</feature>
<dbReference type="GO" id="GO:0005634">
    <property type="term" value="C:nucleus"/>
    <property type="evidence" value="ECO:0007669"/>
    <property type="project" value="TreeGrafter"/>
</dbReference>
<dbReference type="PANTHER" id="PTHR10223">
    <property type="entry name" value="26S PROTEASOME NON-ATPASE REGULATORY SUBUNIT 4"/>
    <property type="match status" value="1"/>
</dbReference>
<feature type="region of interest" description="Disordered" evidence="1">
    <location>
        <begin position="532"/>
        <end position="552"/>
    </location>
</feature>
<gene>
    <name evidence="3" type="ORF">MYCTH_2298599</name>
</gene>
<feature type="compositionally biased region" description="Pro residues" evidence="1">
    <location>
        <begin position="1107"/>
        <end position="1116"/>
    </location>
</feature>
<dbReference type="SUPFAM" id="SSF50978">
    <property type="entry name" value="WD40 repeat-like"/>
    <property type="match status" value="1"/>
</dbReference>
<dbReference type="GO" id="GO:0008540">
    <property type="term" value="C:proteasome regulatory particle, base subcomplex"/>
    <property type="evidence" value="ECO:0007669"/>
    <property type="project" value="TreeGrafter"/>
</dbReference>
<dbReference type="VEuPathDB" id="FungiDB:MYCTH_2298599"/>
<dbReference type="InterPro" id="IPR036047">
    <property type="entry name" value="F-box-like_dom_sf"/>
</dbReference>
<dbReference type="AlphaFoldDB" id="G2Q2K0"/>
<organism evidence="3 4">
    <name type="scientific">Thermothelomyces thermophilus (strain ATCC 42464 / BCRC 31852 / DSM 1799)</name>
    <name type="common">Sporotrichum thermophile</name>
    <dbReference type="NCBI Taxonomy" id="573729"/>
    <lineage>
        <taxon>Eukaryota</taxon>
        <taxon>Fungi</taxon>
        <taxon>Dikarya</taxon>
        <taxon>Ascomycota</taxon>
        <taxon>Pezizomycotina</taxon>
        <taxon>Sordariomycetes</taxon>
        <taxon>Sordariomycetidae</taxon>
        <taxon>Sordariales</taxon>
        <taxon>Chaetomiaceae</taxon>
        <taxon>Thermothelomyces</taxon>
    </lineage>
</organism>
<dbReference type="OrthoDB" id="2095648at2759"/>
<feature type="compositionally biased region" description="Polar residues" evidence="1">
    <location>
        <begin position="15"/>
        <end position="29"/>
    </location>
</feature>
<evidence type="ECO:0000313" key="4">
    <source>
        <dbReference type="Proteomes" id="UP000007322"/>
    </source>
</evidence>
<feature type="region of interest" description="Disordered" evidence="1">
    <location>
        <begin position="1"/>
        <end position="77"/>
    </location>
</feature>
<dbReference type="GO" id="GO:0031593">
    <property type="term" value="F:polyubiquitin modification-dependent protein binding"/>
    <property type="evidence" value="ECO:0007669"/>
    <property type="project" value="TreeGrafter"/>
</dbReference>
<dbReference type="Pfam" id="PF12937">
    <property type="entry name" value="F-box-like"/>
    <property type="match status" value="1"/>
</dbReference>
<dbReference type="Gene3D" id="1.10.287.3990">
    <property type="match status" value="1"/>
</dbReference>
<dbReference type="SMART" id="SM00726">
    <property type="entry name" value="UIM"/>
    <property type="match status" value="2"/>
</dbReference>
<dbReference type="Gene3D" id="2.130.10.10">
    <property type="entry name" value="YVTN repeat-like/Quinoprotein amine dehydrogenase"/>
    <property type="match status" value="1"/>
</dbReference>
<dbReference type="PANTHER" id="PTHR10223:SF2">
    <property type="entry name" value="F-BOX AND WD DOMAIN PROTEIN (AFU_ORTHOLOGUE AFUA_6G11400)"/>
    <property type="match status" value="1"/>
</dbReference>
<accession>G2Q2K0</accession>
<dbReference type="InterPro" id="IPR001810">
    <property type="entry name" value="F-box_dom"/>
</dbReference>
<feature type="compositionally biased region" description="Basic residues" evidence="1">
    <location>
        <begin position="1144"/>
        <end position="1153"/>
    </location>
</feature>
<dbReference type="PROSITE" id="PS50330">
    <property type="entry name" value="UIM"/>
    <property type="match status" value="1"/>
</dbReference>
<feature type="region of interest" description="Disordered" evidence="1">
    <location>
        <begin position="1200"/>
        <end position="1239"/>
    </location>
</feature>
<dbReference type="SMART" id="SM00256">
    <property type="entry name" value="FBOX"/>
    <property type="match status" value="1"/>
</dbReference>
<evidence type="ECO:0000256" key="1">
    <source>
        <dbReference type="SAM" id="MobiDB-lite"/>
    </source>
</evidence>
<dbReference type="eggNOG" id="KOG0274">
    <property type="taxonomic scope" value="Eukaryota"/>
</dbReference>
<feature type="compositionally biased region" description="Gly residues" evidence="1">
    <location>
        <begin position="1057"/>
        <end position="1074"/>
    </location>
</feature>
<dbReference type="InterPro" id="IPR036322">
    <property type="entry name" value="WD40_repeat_dom_sf"/>
</dbReference>
<feature type="region of interest" description="Disordered" evidence="1">
    <location>
        <begin position="1095"/>
        <end position="1180"/>
    </location>
</feature>
<feature type="region of interest" description="Disordered" evidence="1">
    <location>
        <begin position="897"/>
        <end position="925"/>
    </location>
</feature>
<dbReference type="InterPro" id="IPR003903">
    <property type="entry name" value="UIM_dom"/>
</dbReference>
<dbReference type="SUPFAM" id="SSF81383">
    <property type="entry name" value="F-box domain"/>
    <property type="match status" value="1"/>
</dbReference>
<dbReference type="CDD" id="cd09917">
    <property type="entry name" value="F-box_SF"/>
    <property type="match status" value="1"/>
</dbReference>
<keyword evidence="4" id="KW-1185">Reference proteome</keyword>
<evidence type="ECO:0000313" key="3">
    <source>
        <dbReference type="EMBL" id="AEO55125.1"/>
    </source>
</evidence>
<sequence length="1239" mass="130785">MQPGLIDIPTHDVGRTSTQNLPPTTTQHGSGCFRSDSPDARSPPHSRGPPSCVQGSGREAASGGGHDVGHPDQHSDRLNVGAVKPAAAARATVAGQRVSDYENAAVSSSPRNGARPPPGFKVAHSSQSAGVQLTDFPNELLTQILSHLHPDSHAAVALVSKRFYALVTTPYAWRIAFLRYFAGHDSVAGRDKAGQQGKEVESSAAVRSEVRYFTRLTALASWRSEYLLRTRLLRGVVRGKPGSIGSSVRATQSGKKAAAVLTYNSKLPWMISHIHADFTGGKKGPRVIHGTRDLGVATVSDPTTGRIEKWGLDDPFTFQQLDEVFPNLEFYGVGEGPAAVPNVLDVSQPYGLAAGEGFPGGRVYYKAAGQLRGRYLGQNRGVDETAPEIPKIPELTDAISCIWIAKSPSVTSTTQSMIGILAGSTLGVVTSYALGRESAGPRFGDGDMTARWVLSPGVPIIDIKVDDQYSLRRKALGRVWAVALNALGEVYYLTQAPTPPLHKGKAEDAVKLAWQAGRTACWELVEPTRRTSRPDEFDKNAVTGAYSPRTSADSMNLSREQLIAEAREIESYFRHTPAHFRKVCQGWDMLRKLEVDFAAGGEDGGGETIFVITPGSEETEPASVRRYVRRGTRATPSPSGALTPVAPLGAAPRCSIFGGEAAAKIAQEAVPRSDSDNKNGVMSPASGSSTPRPGTVPEKAEAEEWQVSDFVFRRDAATEITASAVDMSHFALMAAFEDPLLSGSSGANSPGTPTAKQAAGEIPGRRARLLAVGTNTGSVVVWNMRDTASPTVTPVRVIRTGSPEITALAVSALYLVHGGSDGSVQAWDPLASSLEPIRTLNAKSSGRIPRHILQANPALQHANYFAVRAIALDPDATVLRGVLAFGTFIRFWTYSSTSQAGPGRKRRPRHSDVHGRPAGRRNNDSVASYIAAEEEELRHELEHRSREAERLRKRFGVGLAELTEEEALQYARMISEESFALDEMRRSSASASPSASASATSGSDATAGGETASSAGSSSGTGVAATAETSFFDTDGYYGGGAAGPSRTAELPVPREGGIGIGIGGGGDGGVGNGGDDDGFEAQLQRAIRLSLLESGGDDASPSSSHRPPPPPPPSQAPSRGGDLSNNSMENLHEYGVNVQVKTAKGKGKGKGKGRSDDASPKGGGVGTATFDAAGYGPSPDIGIGADDDLALALRLSLEEEEARQRRAREQKAAMGLNGDGDDEYPPLEVKGKGKGKWV</sequence>
<dbReference type="GO" id="GO:0043161">
    <property type="term" value="P:proteasome-mediated ubiquitin-dependent protein catabolic process"/>
    <property type="evidence" value="ECO:0007669"/>
    <property type="project" value="TreeGrafter"/>
</dbReference>
<dbReference type="InterPro" id="IPR015943">
    <property type="entry name" value="WD40/YVTN_repeat-like_dom_sf"/>
</dbReference>
<dbReference type="HOGENOM" id="CLU_009186_0_0_1"/>
<dbReference type="InParanoid" id="G2Q2K0"/>
<dbReference type="InterPro" id="IPR027040">
    <property type="entry name" value="PSMD4"/>
</dbReference>
<feature type="region of interest" description="Disordered" evidence="1">
    <location>
        <begin position="667"/>
        <end position="702"/>
    </location>
</feature>
<dbReference type="GeneID" id="11508075"/>
<dbReference type="OMA" id="GPHPTYE"/>
<dbReference type="EMBL" id="CP003002">
    <property type="protein sequence ID" value="AEO55125.1"/>
    <property type="molecule type" value="Genomic_DNA"/>
</dbReference>
<feature type="compositionally biased region" description="Basic and acidic residues" evidence="1">
    <location>
        <begin position="67"/>
        <end position="77"/>
    </location>
</feature>
<feature type="compositionally biased region" description="Basic and acidic residues" evidence="1">
    <location>
        <begin position="1203"/>
        <end position="1212"/>
    </location>
</feature>
<dbReference type="Gene3D" id="1.20.1280.50">
    <property type="match status" value="1"/>
</dbReference>
<proteinExistence type="predicted"/>
<dbReference type="GO" id="GO:0005829">
    <property type="term" value="C:cytosol"/>
    <property type="evidence" value="ECO:0007669"/>
    <property type="project" value="TreeGrafter"/>
</dbReference>
<dbReference type="Proteomes" id="UP000007322">
    <property type="component" value="Chromosome 1"/>
</dbReference>
<feature type="region of interest" description="Disordered" evidence="1">
    <location>
        <begin position="94"/>
        <end position="124"/>
    </location>
</feature>
<dbReference type="STRING" id="573729.G2Q2K0"/>
<feature type="region of interest" description="Disordered" evidence="1">
    <location>
        <begin position="1043"/>
        <end position="1079"/>
    </location>
</feature>
<evidence type="ECO:0000259" key="2">
    <source>
        <dbReference type="PROSITE" id="PS50181"/>
    </source>
</evidence>
<feature type="domain" description="F-box" evidence="2">
    <location>
        <begin position="130"/>
        <end position="176"/>
    </location>
</feature>
<dbReference type="KEGG" id="mtm:MYCTH_2298599"/>
<name>G2Q2K0_THET4</name>
<dbReference type="PROSITE" id="PS50181">
    <property type="entry name" value="FBOX"/>
    <property type="match status" value="1"/>
</dbReference>